<feature type="compositionally biased region" description="Polar residues" evidence="1">
    <location>
        <begin position="1"/>
        <end position="13"/>
    </location>
</feature>
<accession>A0A167DXK6</accession>
<reference evidence="2 3" key="1">
    <citation type="submission" date="2016-02" db="EMBL/GenBank/DDBJ databases">
        <title>Complete genome sequence and transcriptome regulation of the pentose utilising yeast Sugiyamaella lignohabitans.</title>
        <authorList>
            <person name="Bellasio M."/>
            <person name="Peymann A."/>
            <person name="Valli M."/>
            <person name="Sipitzky M."/>
            <person name="Graf A."/>
            <person name="Sauer M."/>
            <person name="Marx H."/>
            <person name="Mattanovich D."/>
        </authorList>
    </citation>
    <scope>NUCLEOTIDE SEQUENCE [LARGE SCALE GENOMIC DNA]</scope>
    <source>
        <strain evidence="2 3">CBS 10342</strain>
    </source>
</reference>
<feature type="region of interest" description="Disordered" evidence="1">
    <location>
        <begin position="1"/>
        <end position="29"/>
    </location>
</feature>
<dbReference type="Proteomes" id="UP000189580">
    <property type="component" value="Chromosome a"/>
</dbReference>
<dbReference type="EMBL" id="CP014501">
    <property type="protein sequence ID" value="ANB13415.1"/>
    <property type="molecule type" value="Genomic_DNA"/>
</dbReference>
<feature type="region of interest" description="Disordered" evidence="1">
    <location>
        <begin position="262"/>
        <end position="312"/>
    </location>
</feature>
<proteinExistence type="predicted"/>
<name>A0A167DXK6_9ASCO</name>
<feature type="compositionally biased region" description="Polar residues" evidence="1">
    <location>
        <begin position="189"/>
        <end position="206"/>
    </location>
</feature>
<dbReference type="RefSeq" id="XP_018735892.1">
    <property type="nucleotide sequence ID" value="XM_018878606.1"/>
</dbReference>
<dbReference type="GeneID" id="30033538"/>
<dbReference type="KEGG" id="slb:AWJ20_1706"/>
<feature type="region of interest" description="Disordered" evidence="1">
    <location>
        <begin position="121"/>
        <end position="238"/>
    </location>
</feature>
<organism evidence="2 3">
    <name type="scientific">Sugiyamaella lignohabitans</name>
    <dbReference type="NCBI Taxonomy" id="796027"/>
    <lineage>
        <taxon>Eukaryota</taxon>
        <taxon>Fungi</taxon>
        <taxon>Dikarya</taxon>
        <taxon>Ascomycota</taxon>
        <taxon>Saccharomycotina</taxon>
        <taxon>Dipodascomycetes</taxon>
        <taxon>Dipodascales</taxon>
        <taxon>Trichomonascaceae</taxon>
        <taxon>Sugiyamaella</taxon>
    </lineage>
</organism>
<gene>
    <name evidence="2" type="ORF">AWJ20_1706</name>
</gene>
<keyword evidence="3" id="KW-1185">Reference proteome</keyword>
<dbReference type="AlphaFoldDB" id="A0A167DXK6"/>
<protein>
    <submittedName>
        <fullName evidence="2">Uncharacterized protein</fullName>
    </submittedName>
</protein>
<sequence>MLAQGDNQTVQSDQDQDAKTDHRPVNVGADVVKMSSQTHFSTSYMGAGQGIEPATRSDFSQNFSRADSEGRINSSGLGQSTGLGIGGLATNPLALVVNSNSISSSRLVAASLVTSTSLSASSSVSGQTSLTSPQVPQTPFQSFKPHRNSSLHHVTSFQTPPDMSPISPSATAPSHVATVNTPQMPTPGSDGSSIVGSTAGISSFSSGLYVKSHPSSRSSSRRNSRTAHSSNSIGGTTPALYFGPSSSVSSLGHESGFLLKRNEKGSSAASRRYRSSSSSSSDDDDLISAGYDSDDRMSLGSRRASVTSTKGSDIDITPPAAIVRQMISNGRSLKPKMKSFLRISKDLQEELSPLDFEIRREAEVTSTFREEDAANPRRVSVGGSIAIGDGVGADAADGSNCNVIAGGSSSGRTSMSSFHHQELIARLESFAPGGQKDSDAGSAIISDTEDSDAPPISVTPSVKRKIAFLDDSPVNGLKRRAVSPGLSSPVIGSPTSHVNRRASIKQVYETSDGFQNLQLI</sequence>
<feature type="compositionally biased region" description="Low complexity" evidence="1">
    <location>
        <begin position="121"/>
        <end position="132"/>
    </location>
</feature>
<feature type="compositionally biased region" description="Low complexity" evidence="1">
    <location>
        <begin position="266"/>
        <end position="280"/>
    </location>
</feature>
<feature type="region of interest" description="Disordered" evidence="1">
    <location>
        <begin position="430"/>
        <end position="458"/>
    </location>
</feature>
<feature type="region of interest" description="Disordered" evidence="1">
    <location>
        <begin position="478"/>
        <end position="498"/>
    </location>
</feature>
<feature type="compositionally biased region" description="Polar residues" evidence="1">
    <location>
        <begin position="151"/>
        <end position="183"/>
    </location>
</feature>
<evidence type="ECO:0000256" key="1">
    <source>
        <dbReference type="SAM" id="MobiDB-lite"/>
    </source>
</evidence>
<evidence type="ECO:0000313" key="2">
    <source>
        <dbReference type="EMBL" id="ANB13415.1"/>
    </source>
</evidence>
<dbReference type="OrthoDB" id="3996169at2759"/>
<evidence type="ECO:0000313" key="3">
    <source>
        <dbReference type="Proteomes" id="UP000189580"/>
    </source>
</evidence>